<dbReference type="SUPFAM" id="SSF56935">
    <property type="entry name" value="Porins"/>
    <property type="match status" value="1"/>
</dbReference>
<keyword evidence="3 8" id="KW-1134">Transmembrane beta strand</keyword>
<dbReference type="Gene3D" id="2.60.40.1120">
    <property type="entry name" value="Carboxypeptidase-like, regulatory domain"/>
    <property type="match status" value="1"/>
</dbReference>
<dbReference type="Proteomes" id="UP000076715">
    <property type="component" value="Unassembled WGS sequence"/>
</dbReference>
<dbReference type="GO" id="GO:0044718">
    <property type="term" value="P:siderophore transmembrane transport"/>
    <property type="evidence" value="ECO:0007669"/>
    <property type="project" value="TreeGrafter"/>
</dbReference>
<evidence type="ECO:0000256" key="8">
    <source>
        <dbReference type="PROSITE-ProRule" id="PRU01360"/>
    </source>
</evidence>
<dbReference type="PROSITE" id="PS52016">
    <property type="entry name" value="TONB_DEPENDENT_REC_3"/>
    <property type="match status" value="1"/>
</dbReference>
<comment type="similarity">
    <text evidence="8">Belongs to the TonB-dependent receptor family.</text>
</comment>
<dbReference type="Pfam" id="PF07715">
    <property type="entry name" value="Plug"/>
    <property type="match status" value="1"/>
</dbReference>
<dbReference type="Gene3D" id="2.170.130.10">
    <property type="entry name" value="TonB-dependent receptor, plug domain"/>
    <property type="match status" value="1"/>
</dbReference>
<organism evidence="11 12">
    <name type="scientific">Aquimarina aggregata</name>
    <dbReference type="NCBI Taxonomy" id="1642818"/>
    <lineage>
        <taxon>Bacteria</taxon>
        <taxon>Pseudomonadati</taxon>
        <taxon>Bacteroidota</taxon>
        <taxon>Flavobacteriia</taxon>
        <taxon>Flavobacteriales</taxon>
        <taxon>Flavobacteriaceae</taxon>
        <taxon>Aquimarina</taxon>
    </lineage>
</organism>
<dbReference type="InterPro" id="IPR012910">
    <property type="entry name" value="Plug_dom"/>
</dbReference>
<sequence length="938" mass="101201">MRTKFSGILTLFLAFIVQFTFAQEKTVSGTVTDDKGLPLPGVNVIIKNTANGTQTDFDGNYSITANKGAVLSFSYVGFQVIDKVVGDGDTVNAQLAPSAAELEEVVITGQGSGISRRKLSTTVDFLTADEVDKLPSNQIDQLLQSTTPSAQIRLSSGQPGTAAIIRTRGAISASSSATPVVIIDGVRVDNLNSNPQLGLATGGADVSALADIPVESIEKIEYIKGGAATTLYGADAANGVIQIITKKGTSGKARFSYEARVGVIKATDDYLWYERTGEALFKPGLSIEHKIGINGGNEKVTYNFAGSLYADDSFNLLNEQVRRNLSFGLGAQVNDKLRYQGSFSYVGFESNLDYNANTSLSRFSAFEGGGRGNLDELTDAQWQAELARSNAIGEEVSINNTVNRLTNSNKFIYDFTDNIQANATIGVDTRTQVQEENQTNAFQIATGSIAAGTADQAVLNRLIRNAFTVTGDLNFTHRGRIDNFEFVTVLGGQFFRSTDRQYQTSGSGGVDGTNDLGLFPTQTTDDFFLENANYGIYFLENIGIYDVAFLEFGARLDQNTQAGDDTDPLLLPKIGITYNISDHDFYYDSGISKVLSTVKLRANYGEATNFAQAFSEDRTFALNPFLGGPSFTFNNPGNPDLVSETVITTEYGIELGFFQDRINLSGTRYVATTEDALFTPPALPSSGQLDQIKNIGEIKNEGWEFALSADVIKTEKHALNINASYNINDNIVVSTGGAPAFNVGGFNVIGAWVEEGQSLGYLRGTSSVRQADGTFAQTANAALGDTFAPNFGSFGFNYTWNNKLNIFMTGDYQFGGKIVDLSFLLRHLRGVDDTGIPADLIGTTSPFNYVNFFTFDNDFIKIRNIGASYSFGDALGLFNDLKVGFTVTNPFNFGIDGQFDPETTGSGIGNQNGFGSGGFAYGTESAPRIYMTSLRFQF</sequence>
<evidence type="ECO:0000256" key="5">
    <source>
        <dbReference type="ARBA" id="ARBA00022729"/>
    </source>
</evidence>
<evidence type="ECO:0000256" key="9">
    <source>
        <dbReference type="SAM" id="SignalP"/>
    </source>
</evidence>
<dbReference type="RefSeq" id="WP_066314481.1">
    <property type="nucleotide sequence ID" value="NZ_CANLSS010000008.1"/>
</dbReference>
<keyword evidence="2 8" id="KW-0813">Transport</keyword>
<evidence type="ECO:0000259" key="10">
    <source>
        <dbReference type="Pfam" id="PF07715"/>
    </source>
</evidence>
<gene>
    <name evidence="11" type="ORF">AWE51_07290</name>
</gene>
<dbReference type="OrthoDB" id="9768177at2"/>
<keyword evidence="7 8" id="KW-0998">Cell outer membrane</keyword>
<keyword evidence="5 9" id="KW-0732">Signal</keyword>
<protein>
    <recommendedName>
        <fullName evidence="10">TonB-dependent receptor plug domain-containing protein</fullName>
    </recommendedName>
</protein>
<dbReference type="GO" id="GO:0015344">
    <property type="term" value="F:siderophore uptake transmembrane transporter activity"/>
    <property type="evidence" value="ECO:0007669"/>
    <property type="project" value="TreeGrafter"/>
</dbReference>
<keyword evidence="4 8" id="KW-0812">Transmembrane</keyword>
<feature type="signal peptide" evidence="9">
    <location>
        <begin position="1"/>
        <end position="22"/>
    </location>
</feature>
<dbReference type="InterPro" id="IPR037066">
    <property type="entry name" value="Plug_dom_sf"/>
</dbReference>
<evidence type="ECO:0000256" key="7">
    <source>
        <dbReference type="ARBA" id="ARBA00023237"/>
    </source>
</evidence>
<dbReference type="PANTHER" id="PTHR30069:SF29">
    <property type="entry name" value="HEMOGLOBIN AND HEMOGLOBIN-HAPTOGLOBIN-BINDING PROTEIN 1-RELATED"/>
    <property type="match status" value="1"/>
</dbReference>
<feature type="chain" id="PRO_5007841751" description="TonB-dependent receptor plug domain-containing protein" evidence="9">
    <location>
        <begin position="23"/>
        <end position="938"/>
    </location>
</feature>
<dbReference type="PANTHER" id="PTHR30069">
    <property type="entry name" value="TONB-DEPENDENT OUTER MEMBRANE RECEPTOR"/>
    <property type="match status" value="1"/>
</dbReference>
<dbReference type="STRING" id="1642818.AWE51_07290"/>
<evidence type="ECO:0000313" key="11">
    <source>
        <dbReference type="EMBL" id="KZS40747.1"/>
    </source>
</evidence>
<evidence type="ECO:0000256" key="2">
    <source>
        <dbReference type="ARBA" id="ARBA00022448"/>
    </source>
</evidence>
<keyword evidence="6 8" id="KW-0472">Membrane</keyword>
<evidence type="ECO:0000256" key="4">
    <source>
        <dbReference type="ARBA" id="ARBA00022692"/>
    </source>
</evidence>
<dbReference type="Pfam" id="PF13715">
    <property type="entry name" value="CarbopepD_reg_2"/>
    <property type="match status" value="1"/>
</dbReference>
<keyword evidence="12" id="KW-1185">Reference proteome</keyword>
<dbReference type="EMBL" id="LQRT01000013">
    <property type="protein sequence ID" value="KZS40747.1"/>
    <property type="molecule type" value="Genomic_DNA"/>
</dbReference>
<proteinExistence type="inferred from homology"/>
<evidence type="ECO:0000256" key="3">
    <source>
        <dbReference type="ARBA" id="ARBA00022452"/>
    </source>
</evidence>
<dbReference type="GO" id="GO:0009279">
    <property type="term" value="C:cell outer membrane"/>
    <property type="evidence" value="ECO:0007669"/>
    <property type="project" value="UniProtKB-SubCell"/>
</dbReference>
<comment type="subcellular location">
    <subcellularLocation>
        <location evidence="1 8">Cell outer membrane</location>
        <topology evidence="1 8">Multi-pass membrane protein</topology>
    </subcellularLocation>
</comment>
<dbReference type="InterPro" id="IPR039426">
    <property type="entry name" value="TonB-dep_rcpt-like"/>
</dbReference>
<comment type="caution">
    <text evidence="11">The sequence shown here is derived from an EMBL/GenBank/DDBJ whole genome shotgun (WGS) entry which is preliminary data.</text>
</comment>
<reference evidence="11 12" key="1">
    <citation type="submission" date="2016-01" db="EMBL/GenBank/DDBJ databases">
        <title>The draft genome sequence of Aquimarina sp. RZW4-3-2.</title>
        <authorList>
            <person name="Wang Y."/>
        </authorList>
    </citation>
    <scope>NUCLEOTIDE SEQUENCE [LARGE SCALE GENOMIC DNA]</scope>
    <source>
        <strain evidence="11 12">RZW4-3-2</strain>
    </source>
</reference>
<dbReference type="SUPFAM" id="SSF49464">
    <property type="entry name" value="Carboxypeptidase regulatory domain-like"/>
    <property type="match status" value="1"/>
</dbReference>
<accession>A0A163ARL1</accession>
<dbReference type="InterPro" id="IPR008969">
    <property type="entry name" value="CarboxyPept-like_regulatory"/>
</dbReference>
<evidence type="ECO:0000256" key="6">
    <source>
        <dbReference type="ARBA" id="ARBA00023136"/>
    </source>
</evidence>
<evidence type="ECO:0000256" key="1">
    <source>
        <dbReference type="ARBA" id="ARBA00004571"/>
    </source>
</evidence>
<dbReference type="AlphaFoldDB" id="A0A163ARL1"/>
<dbReference type="InterPro" id="IPR036942">
    <property type="entry name" value="Beta-barrel_TonB_sf"/>
</dbReference>
<dbReference type="Gene3D" id="2.40.170.20">
    <property type="entry name" value="TonB-dependent receptor, beta-barrel domain"/>
    <property type="match status" value="1"/>
</dbReference>
<evidence type="ECO:0000313" key="12">
    <source>
        <dbReference type="Proteomes" id="UP000076715"/>
    </source>
</evidence>
<name>A0A163ARL1_9FLAO</name>
<feature type="domain" description="TonB-dependent receptor plug" evidence="10">
    <location>
        <begin position="117"/>
        <end position="240"/>
    </location>
</feature>